<keyword evidence="1" id="KW-0732">Signal</keyword>
<reference evidence="2 3" key="1">
    <citation type="submission" date="2024-02" db="EMBL/GenBank/DDBJ databases">
        <title>De novo assembly and annotation of 12 fungi associated with fruit tree decline syndrome in Ontario, Canada.</title>
        <authorList>
            <person name="Sulman M."/>
            <person name="Ellouze W."/>
            <person name="Ilyukhin E."/>
        </authorList>
    </citation>
    <scope>NUCLEOTIDE SEQUENCE [LARGE SCALE GENOMIC DNA]</scope>
    <source>
        <strain evidence="2 3">M169</strain>
    </source>
</reference>
<feature type="signal peptide" evidence="1">
    <location>
        <begin position="1"/>
        <end position="22"/>
    </location>
</feature>
<dbReference type="Proteomes" id="UP001430848">
    <property type="component" value="Unassembled WGS sequence"/>
</dbReference>
<name>A0ABR1NQV4_DIAER</name>
<evidence type="ECO:0000313" key="3">
    <source>
        <dbReference type="Proteomes" id="UP001430848"/>
    </source>
</evidence>
<protein>
    <submittedName>
        <fullName evidence="2">Uncharacterized protein</fullName>
    </submittedName>
</protein>
<gene>
    <name evidence="2" type="ORF">SLS63_012579</name>
</gene>
<feature type="chain" id="PRO_5045358242" evidence="1">
    <location>
        <begin position="23"/>
        <end position="133"/>
    </location>
</feature>
<comment type="caution">
    <text evidence="2">The sequence shown here is derived from an EMBL/GenBank/DDBJ whole genome shotgun (WGS) entry which is preliminary data.</text>
</comment>
<evidence type="ECO:0000256" key="1">
    <source>
        <dbReference type="SAM" id="SignalP"/>
    </source>
</evidence>
<keyword evidence="3" id="KW-1185">Reference proteome</keyword>
<dbReference type="EMBL" id="JAKNSF020000142">
    <property type="protein sequence ID" value="KAK7711740.1"/>
    <property type="molecule type" value="Genomic_DNA"/>
</dbReference>
<organism evidence="2 3">
    <name type="scientific">Diaporthe eres</name>
    <name type="common">Phomopsis oblonga</name>
    <dbReference type="NCBI Taxonomy" id="83184"/>
    <lineage>
        <taxon>Eukaryota</taxon>
        <taxon>Fungi</taxon>
        <taxon>Dikarya</taxon>
        <taxon>Ascomycota</taxon>
        <taxon>Pezizomycotina</taxon>
        <taxon>Sordariomycetes</taxon>
        <taxon>Sordariomycetidae</taxon>
        <taxon>Diaporthales</taxon>
        <taxon>Diaporthaceae</taxon>
        <taxon>Diaporthe</taxon>
        <taxon>Diaporthe eres species complex</taxon>
    </lineage>
</organism>
<evidence type="ECO:0000313" key="2">
    <source>
        <dbReference type="EMBL" id="KAK7711740.1"/>
    </source>
</evidence>
<proteinExistence type="predicted"/>
<sequence>MQFNFSTVLALLLFLLTGTSMAGDGCYSGGTTWADLGDDAAISDAFNRLCDRMSGEYKLHDNIRNCINVNGHHIDAAIWPSSGDTHDYNHIKSLCPDNGGEVDNLETNPASDGGDYIKSLVMADPGDGTKNQC</sequence>
<accession>A0ABR1NQV4</accession>